<dbReference type="Proteomes" id="UP001185135">
    <property type="component" value="Segment"/>
</dbReference>
<dbReference type="PANTHER" id="PTHR46586:SF3">
    <property type="entry name" value="ANKYRIN REPEAT-CONTAINING PROTEIN"/>
    <property type="match status" value="1"/>
</dbReference>
<reference evidence="1" key="1">
    <citation type="submission" date="2022-06" db="EMBL/GenBank/DDBJ databases">
        <authorList>
            <person name="Legendre M."/>
            <person name="Claverie J.-M."/>
            <person name="Alempic J.-M."/>
            <person name="Abergel C."/>
        </authorList>
    </citation>
    <scope>NUCLEOTIDE SEQUENCE</scope>
    <source>
        <strain evidence="1">Kuranda</strain>
    </source>
</reference>
<proteinExistence type="predicted"/>
<organism evidence="1 2">
    <name type="scientific">Pandoravirus kuranda</name>
    <dbReference type="NCBI Taxonomy" id="3019033"/>
    <lineage>
        <taxon>Viruses</taxon>
        <taxon>Pandoravirus</taxon>
    </lineage>
</organism>
<dbReference type="Pfam" id="PF12796">
    <property type="entry name" value="Ank_2"/>
    <property type="match status" value="2"/>
</dbReference>
<dbReference type="Gene3D" id="1.25.40.20">
    <property type="entry name" value="Ankyrin repeat-containing domain"/>
    <property type="match status" value="2"/>
</dbReference>
<dbReference type="PANTHER" id="PTHR46586">
    <property type="entry name" value="ANKYRIN REPEAT-CONTAINING PROTEIN"/>
    <property type="match status" value="1"/>
</dbReference>
<dbReference type="InterPro" id="IPR036770">
    <property type="entry name" value="Ankyrin_rpt-contain_sf"/>
</dbReference>
<dbReference type="SUPFAM" id="SSF48403">
    <property type="entry name" value="Ankyrin repeat"/>
    <property type="match status" value="2"/>
</dbReference>
<name>A0AA95J4E9_9VIRU</name>
<gene>
    <name evidence="1" type="ORF">pkur_cds_479</name>
</gene>
<dbReference type="InterPro" id="IPR052050">
    <property type="entry name" value="SecEffector_AnkRepeat"/>
</dbReference>
<evidence type="ECO:0000313" key="2">
    <source>
        <dbReference type="Proteomes" id="UP001185135"/>
    </source>
</evidence>
<accession>A0AA95J4E9</accession>
<dbReference type="EMBL" id="ON887157">
    <property type="protein sequence ID" value="WBR14653.1"/>
    <property type="molecule type" value="Genomic_DNA"/>
</dbReference>
<dbReference type="SMART" id="SM00248">
    <property type="entry name" value="ANK"/>
    <property type="match status" value="5"/>
</dbReference>
<dbReference type="InterPro" id="IPR002110">
    <property type="entry name" value="Ankyrin_rpt"/>
</dbReference>
<sequence>MATAVATSRVSILSITDLPTEIVYRIVSGLDDESFCAARAAHGVFRVHSHDEVHHKRRVPRWLAGDLCRYIQHDRADAVRAWKDSGREFDMCQAISDAVECGSVSVVDMLYDDYVASASMRPDLIASAAHMGDLNMVRLLHDRGYSPCTTDAMDYAAGNGYLAIVEFLHANRTEGCTGEALTDAAWRGHIGVVRFLCANRTEGSVSDALVCAVRGCALEVIRYLCAVSAECNITDALVESIRADPWLPPDSPTRLPIAVHLAREYIARGLHLAPGRRLSIPNLGEVLALVALDHECDDVACSLIRLLVDNDGGAYDTNWWLVKAARNAAAAGLVDAVDILIRRCKPLERSAALAAAAKCGRTRIVRMVLAKGGGCDGENFRKAFFGAASNGHTDVVRVLLASDAGHTWLRDIDRAKALKGAAAAGRLDTIMFLCYHMLAIGEQRQQRPAYVEAAVCAALSEHVDCVRFLVGTDDAQDLAREAAEYCATSPLGGGPLALVFDLYGGDLFAACTTESFDDPPDYLRRLRDLCRRPKITAIDLDVRNCRCETTCRFALLGKAASHRNLGAFDLLCEAWMLPS</sequence>
<evidence type="ECO:0000313" key="1">
    <source>
        <dbReference type="EMBL" id="WBR14653.1"/>
    </source>
</evidence>
<protein>
    <submittedName>
        <fullName evidence="1">Ankyrin repeat protein</fullName>
    </submittedName>
</protein>